<evidence type="ECO:0000313" key="3">
    <source>
        <dbReference type="Proteomes" id="UP000309133"/>
    </source>
</evidence>
<protein>
    <submittedName>
        <fullName evidence="2">Uncharacterized protein</fullName>
    </submittedName>
</protein>
<comment type="caution">
    <text evidence="2">The sequence shown here is derived from an EMBL/GenBank/DDBJ whole genome shotgun (WGS) entry which is preliminary data.</text>
</comment>
<accession>A0A4S4FN64</accession>
<evidence type="ECO:0000313" key="1">
    <source>
        <dbReference type="EMBL" id="THG30676.1"/>
    </source>
</evidence>
<dbReference type="OrthoDB" id="9923244at2"/>
<organism evidence="2 3">
    <name type="scientific">Naasia lichenicola</name>
    <dbReference type="NCBI Taxonomy" id="2565933"/>
    <lineage>
        <taxon>Bacteria</taxon>
        <taxon>Bacillati</taxon>
        <taxon>Actinomycetota</taxon>
        <taxon>Actinomycetes</taxon>
        <taxon>Micrococcales</taxon>
        <taxon>Microbacteriaceae</taxon>
        <taxon>Naasia</taxon>
    </lineage>
</organism>
<dbReference type="EMBL" id="SSSM01000004">
    <property type="protein sequence ID" value="THG30676.1"/>
    <property type="molecule type" value="Genomic_DNA"/>
</dbReference>
<dbReference type="EMBL" id="SSSM01000003">
    <property type="protein sequence ID" value="THG31913.1"/>
    <property type="molecule type" value="Genomic_DNA"/>
</dbReference>
<reference evidence="2 3" key="1">
    <citation type="submission" date="2019-04" db="EMBL/GenBank/DDBJ databases">
        <authorList>
            <person name="Jiang L."/>
        </authorList>
    </citation>
    <scope>NUCLEOTIDE SEQUENCE [LARGE SCALE GENOMIC DNA]</scope>
    <source>
        <strain evidence="2 3">YIM 131853</strain>
    </source>
</reference>
<proteinExistence type="predicted"/>
<dbReference type="Proteomes" id="UP000309133">
    <property type="component" value="Unassembled WGS sequence"/>
</dbReference>
<sequence length="217" mass="24957">MADYSTANVIDSIIDDAKDPTFSRDRVLRYIQDKSDEVLGHHRFKFTEDIFDEEMSADTVTLDYESDHQDIIDITLTDATTNSTSHPLYLAPDLFFEQYPMPDTSRPGRPTSYTDYAGEIYWNCPTDREYIARVRHGIAPKRLEDSTEDKPQLPVEFKNILIKGGLAGVERYRQNFDIAAVYDRQCEDLSEDLLGRYGLRKRAPGKVRSSRMRGAEI</sequence>
<dbReference type="RefSeq" id="WP_136427033.1">
    <property type="nucleotide sequence ID" value="NZ_SSSM01000003.1"/>
</dbReference>
<name>A0A4S4FN64_9MICO</name>
<keyword evidence="3" id="KW-1185">Reference proteome</keyword>
<gene>
    <name evidence="2" type="ORF">E6C64_07675</name>
    <name evidence="1" type="ORF">E6C64_08530</name>
</gene>
<evidence type="ECO:0000313" key="2">
    <source>
        <dbReference type="EMBL" id="THG31913.1"/>
    </source>
</evidence>
<dbReference type="AlphaFoldDB" id="A0A4S4FN64"/>